<dbReference type="OrthoDB" id="9133979at2"/>
<evidence type="ECO:0000313" key="3">
    <source>
        <dbReference type="Proteomes" id="UP000054683"/>
    </source>
</evidence>
<dbReference type="RefSeq" id="WP_062086470.1">
    <property type="nucleotide sequence ID" value="NZ_FCOK02000020.1"/>
</dbReference>
<feature type="transmembrane region" description="Helical" evidence="1">
    <location>
        <begin position="12"/>
        <end position="38"/>
    </location>
</feature>
<proteinExistence type="predicted"/>
<keyword evidence="1" id="KW-0812">Transmembrane</keyword>
<dbReference type="Proteomes" id="UP000054683">
    <property type="component" value="Unassembled WGS sequence"/>
</dbReference>
<feature type="transmembrane region" description="Helical" evidence="1">
    <location>
        <begin position="44"/>
        <end position="61"/>
    </location>
</feature>
<dbReference type="AlphaFoldDB" id="A0A158GV48"/>
<reference evidence="2 3" key="1">
    <citation type="submission" date="2016-01" db="EMBL/GenBank/DDBJ databases">
        <authorList>
            <person name="Oliw E.H."/>
        </authorList>
    </citation>
    <scope>NUCLEOTIDE SEQUENCE [LARGE SCALE GENOMIC DNA]</scope>
    <source>
        <strain evidence="2">LMG 27134</strain>
    </source>
</reference>
<evidence type="ECO:0000313" key="2">
    <source>
        <dbReference type="EMBL" id="SAL35717.1"/>
    </source>
</evidence>
<name>A0A158GV48_9BURK</name>
<sequence length="131" mass="14028">MQTTLSIALRAHAVLLSASVAVLTAVCLCIVLLLHVPLDDPGTFGHRATLFGIAVLGALFVRHKARCAFRAALQTRQIRLSDVNANGIFISDGCPHAWLVQMYAELCPVAARRQIESGSPARDVRGPKASD</sequence>
<keyword evidence="1" id="KW-1133">Transmembrane helix</keyword>
<accession>A0A158GV48</accession>
<keyword evidence="1" id="KW-0472">Membrane</keyword>
<organism evidence="2 3">
    <name type="scientific">Caballeronia udeis</name>
    <dbReference type="NCBI Taxonomy" id="1232866"/>
    <lineage>
        <taxon>Bacteria</taxon>
        <taxon>Pseudomonadati</taxon>
        <taxon>Pseudomonadota</taxon>
        <taxon>Betaproteobacteria</taxon>
        <taxon>Burkholderiales</taxon>
        <taxon>Burkholderiaceae</taxon>
        <taxon>Caballeronia</taxon>
    </lineage>
</organism>
<protein>
    <submittedName>
        <fullName evidence="2">Uncharacterized protein</fullName>
    </submittedName>
</protein>
<dbReference type="EMBL" id="FCOK02000020">
    <property type="protein sequence ID" value="SAL35717.1"/>
    <property type="molecule type" value="Genomic_DNA"/>
</dbReference>
<gene>
    <name evidence="2" type="ORF">AWB69_03356</name>
</gene>
<evidence type="ECO:0000256" key="1">
    <source>
        <dbReference type="SAM" id="Phobius"/>
    </source>
</evidence>